<proteinExistence type="inferred from homology"/>
<dbReference type="SUPFAM" id="SSF53955">
    <property type="entry name" value="Lysozyme-like"/>
    <property type="match status" value="1"/>
</dbReference>
<dbReference type="InterPro" id="IPR008258">
    <property type="entry name" value="Transglycosylase_SLT_dom_1"/>
</dbReference>
<evidence type="ECO:0000313" key="7">
    <source>
        <dbReference type="Proteomes" id="UP000242815"/>
    </source>
</evidence>
<dbReference type="SUPFAM" id="SSF48435">
    <property type="entry name" value="Bacterial muramidases"/>
    <property type="match status" value="1"/>
</dbReference>
<evidence type="ECO:0000259" key="5">
    <source>
        <dbReference type="Pfam" id="PF14718"/>
    </source>
</evidence>
<feature type="chain" id="PRO_5017281492" evidence="3">
    <location>
        <begin position="30"/>
        <end position="649"/>
    </location>
</feature>
<dbReference type="CDD" id="cd13401">
    <property type="entry name" value="Slt70-like"/>
    <property type="match status" value="1"/>
</dbReference>
<feature type="signal peptide" evidence="3">
    <location>
        <begin position="1"/>
        <end position="29"/>
    </location>
</feature>
<dbReference type="RefSeq" id="WP_090536980.1">
    <property type="nucleotide sequence ID" value="NZ_FOYD01000002.1"/>
</dbReference>
<comment type="similarity">
    <text evidence="1">Belongs to the transglycosylase Slt family.</text>
</comment>
<evidence type="ECO:0000313" key="6">
    <source>
        <dbReference type="EMBL" id="SFQ67464.1"/>
    </source>
</evidence>
<accession>A0A1I6AFF9</accession>
<reference evidence="6 7" key="1">
    <citation type="submission" date="2016-10" db="EMBL/GenBank/DDBJ databases">
        <authorList>
            <person name="de Groot N.N."/>
        </authorList>
    </citation>
    <scope>NUCLEOTIDE SEQUENCE [LARGE SCALE GENOMIC DNA]</scope>
    <source>
        <strain evidence="6 7">JCM 18415</strain>
    </source>
</reference>
<dbReference type="Pfam" id="PF14718">
    <property type="entry name" value="SLT_L"/>
    <property type="match status" value="1"/>
</dbReference>
<dbReference type="Gene3D" id="1.10.530.10">
    <property type="match status" value="1"/>
</dbReference>
<dbReference type="Pfam" id="PF01464">
    <property type="entry name" value="SLT"/>
    <property type="match status" value="1"/>
</dbReference>
<feature type="domain" description="Transglycosylase SLT" evidence="4">
    <location>
        <begin position="495"/>
        <end position="598"/>
    </location>
</feature>
<evidence type="ECO:0000256" key="1">
    <source>
        <dbReference type="ARBA" id="ARBA00007734"/>
    </source>
</evidence>
<dbReference type="STRING" id="1002526.SAMN05216578_10240"/>
<dbReference type="Gene3D" id="1.25.20.10">
    <property type="entry name" value="Bacterial muramidases"/>
    <property type="match status" value="1"/>
</dbReference>
<dbReference type="PANTHER" id="PTHR37423">
    <property type="entry name" value="SOLUBLE LYTIC MUREIN TRANSGLYCOSYLASE-RELATED"/>
    <property type="match status" value="1"/>
</dbReference>
<evidence type="ECO:0000256" key="3">
    <source>
        <dbReference type="SAM" id="SignalP"/>
    </source>
</evidence>
<dbReference type="InterPro" id="IPR012289">
    <property type="entry name" value="Lytic_TGlycosylase_superhlx_L"/>
</dbReference>
<organism evidence="6 7">
    <name type="scientific">Halopseudomonas formosensis</name>
    <dbReference type="NCBI Taxonomy" id="1002526"/>
    <lineage>
        <taxon>Bacteria</taxon>
        <taxon>Pseudomonadati</taxon>
        <taxon>Pseudomonadota</taxon>
        <taxon>Gammaproteobacteria</taxon>
        <taxon>Pseudomonadales</taxon>
        <taxon>Pseudomonadaceae</taxon>
        <taxon>Halopseudomonas</taxon>
    </lineage>
</organism>
<name>A0A1I6AFF9_9GAMM</name>
<sequence length="649" mass="74485">MLVHASSTLLRAIRLLCVSLLLLSLPAQADRLTEQRRQYDQARAALERGDMERFNSLSSALTDYPLYPYLVMESLRKRLDRAPHGEIEQFLSRHGDLPAASSIKATWLKRLRAEGDWPRLRRHLDADSLTAELECPLVLQDWNEGKVEQARERARELWTVGHSQPDACTPLFERWRASGGLTEAVAWERIRLALLHRQDALARYLLRYVPSQQALAERFVATAINPRMLSDVSKYQPGANQPPEQLTDIVTVALRRLGRDDASAALALWPHYQHLPFSDEQRLALTRDIGVRLARRHEPRALAFMAANDPELKDDTVTEWRGRLALRTGQWHNVLDLTRHMPEHLRQQSRWRYWELRSRQLANSAVGELTEDYASLAGERDFYGFLAAERSRRPYALNHQPVAVDARAAARVANTAGIIRAREFHARGDYLDARREWYHAERLFSREELIAQAALARQMDWYFPAIRGISKAQHWDDLEIRFPLAYREPIVRQARLRQLNSTWVYAITRQESGFMTDARSHAGALGLMQLMPATAQETARRNNIPLANTSSAVLDPERNIALGTAYLSQLYSQFRGNRVLASAAYNAGPGRVRQWTRDLPAMPADIWIETIPFDETRSYVQSVLTYGVIYGEKLGIRQPVMEPHEKYIE</sequence>
<dbReference type="OrthoDB" id="92254at2"/>
<keyword evidence="2 3" id="KW-0732">Signal</keyword>
<dbReference type="GO" id="GO:0042597">
    <property type="term" value="C:periplasmic space"/>
    <property type="evidence" value="ECO:0007669"/>
    <property type="project" value="InterPro"/>
</dbReference>
<dbReference type="PANTHER" id="PTHR37423:SF5">
    <property type="entry name" value="SOLUBLE LYTIC MUREIN TRANSGLYCOSYLASE"/>
    <property type="match status" value="1"/>
</dbReference>
<dbReference type="InterPro" id="IPR008939">
    <property type="entry name" value="Lytic_TGlycosylase_superhlx_U"/>
</dbReference>
<dbReference type="Proteomes" id="UP000242815">
    <property type="component" value="Unassembled WGS sequence"/>
</dbReference>
<feature type="domain" description="Lytic transglycosylase superhelical linker" evidence="5">
    <location>
        <begin position="412"/>
        <end position="478"/>
    </location>
</feature>
<dbReference type="InterPro" id="IPR023346">
    <property type="entry name" value="Lysozyme-like_dom_sf"/>
</dbReference>
<protein>
    <submittedName>
        <fullName evidence="6">Soluble lytic murein transglycosylase</fullName>
    </submittedName>
</protein>
<dbReference type="InterPro" id="IPR037061">
    <property type="entry name" value="Lytic_TGlycoase_superhlx_L_sf"/>
</dbReference>
<dbReference type="Gene3D" id="1.10.1240.20">
    <property type="entry name" value="Lytic transglycosylase, superhelical linker domain"/>
    <property type="match status" value="1"/>
</dbReference>
<dbReference type="EMBL" id="FOYD01000002">
    <property type="protein sequence ID" value="SFQ67464.1"/>
    <property type="molecule type" value="Genomic_DNA"/>
</dbReference>
<gene>
    <name evidence="6" type="ORF">SAMN05216578_10240</name>
</gene>
<dbReference type="AlphaFoldDB" id="A0A1I6AFF9"/>
<evidence type="ECO:0000259" key="4">
    <source>
        <dbReference type="Pfam" id="PF01464"/>
    </source>
</evidence>
<dbReference type="GO" id="GO:0004553">
    <property type="term" value="F:hydrolase activity, hydrolyzing O-glycosyl compounds"/>
    <property type="evidence" value="ECO:0007669"/>
    <property type="project" value="InterPro"/>
</dbReference>
<evidence type="ECO:0000256" key="2">
    <source>
        <dbReference type="ARBA" id="ARBA00022729"/>
    </source>
</evidence>